<proteinExistence type="predicted"/>
<feature type="transmembrane region" description="Helical" evidence="2">
    <location>
        <begin position="765"/>
        <end position="785"/>
    </location>
</feature>
<feature type="transmembrane region" description="Helical" evidence="2">
    <location>
        <begin position="792"/>
        <end position="814"/>
    </location>
</feature>
<sequence length="1208" mass="122905">MTSATAVVPRWSDTALAALADTMVCPRCAATLDSPSCRRCGADYSGPIGSELWRASQTAIDALHARQQVLDRVPTRQRPDASTVPQAAPPKPPLSRATRRSATVQSVLAVAGAGLVAVAAIVFSFFTPDLGGALRGAVLGTVTVVFICGALMLVRQGLRSSAEAVAALGAVFVGLDVHALATATDAASVTAWAVAAGGSVIGGVLLCALALRARLRAWLAAGAVALTLVPAMVGYAANAPVVGHLGVALVAFALLGTRRAVARRIGAPLRSETATLTVIEVCAIIVAPVHGVLFGALWSDSLALSLSAVLASSAVLAAFSTAHAASRMWGVLSGAFATAAVAVGVFAIDVPEVWLVATLPAGVVLGAIVITTLAPLPRTADVGFVAGGALIVVAAVALQPTGMAIILGAGTVLGWDSLGLDAVATASGLTALAVGLIAFAWLRERRRPPIVPDGGPPPLGTRWVGAVGLWYGMLALLVVLTVPTIVLPARIALGLVLAATLAIGARRIPALRPAAVRVPLITGAHALTVTAAVLSWQIPGTAPSWAIAVIVAVTAIGAVMPAGARFVYVAIGYAYALVAIAVALAQTGLSAVAVMCLTTSVAALSAIIATFTPRVSVRGWYAVLMVTAVPFVLGVAQVVVERSGWTALSTSLVFLLAVALVQTRRRGLVRAIRVLAAGILVPSLAVVIVCLGAQILLSSGSPVVLPLIAVLVASVLPLTGRVRALVSQRIGGDDATAVRVAIETSTLVTAAITAALALLREAAGLPTATMVFVILAAGGVLTATVGRRRYGWWMAGVAGTGALWAALALAHVPLAAIEAYVLPPAITLALVGAILVWHRGRGASLMAVGLGVAILPLVALVPVAPTPVRGVALVAAAWGLAAIGTWFGRGRSARGEGERMRVLARVTFAAVLAASVAGALQGARYGVGIDSPPAATPAVIAALGIAGLAATAALGAARGLRTVAEPRSRWVTTRWLSAVGFAVLTTGVWPAIERDWFTIWTMWALMLAVLGALVVASARGLRAGTGLPPVWFLFALAFITAVVAWSPRDLRVEWFSLPLGAALLVAGWMALRAVTAVPPKRSVTAWPATWHGSWALLAPGLVVTLSASIAATFTDPLTWRAILVIVLALGAILVGASGRLAAPFVVGIVVLPVENVLAFAVQIGRGIDAMPWWITLAVVGAVLLIIAMTYERRAGEQGGLVARLRDLT</sequence>
<feature type="transmembrane region" description="Helical" evidence="2">
    <location>
        <begin position="1054"/>
        <end position="1074"/>
    </location>
</feature>
<feature type="transmembrane region" description="Helical" evidence="2">
    <location>
        <begin position="302"/>
        <end position="322"/>
    </location>
</feature>
<feature type="transmembrane region" description="Helical" evidence="2">
    <location>
        <begin position="106"/>
        <end position="126"/>
    </location>
</feature>
<feature type="transmembrane region" description="Helical" evidence="2">
    <location>
        <begin position="516"/>
        <end position="536"/>
    </location>
</feature>
<feature type="transmembrane region" description="Helical" evidence="2">
    <location>
        <begin position="870"/>
        <end position="890"/>
    </location>
</feature>
<reference evidence="4" key="1">
    <citation type="journal article" date="2019" name="Int. J. Syst. Evol. Microbiol.">
        <title>The Global Catalogue of Microorganisms (GCM) 10K type strain sequencing project: providing services to taxonomists for standard genome sequencing and annotation.</title>
        <authorList>
            <consortium name="The Broad Institute Genomics Platform"/>
            <consortium name="The Broad Institute Genome Sequencing Center for Infectious Disease"/>
            <person name="Wu L."/>
            <person name="Ma J."/>
        </authorList>
    </citation>
    <scope>NUCLEOTIDE SEQUENCE [LARGE SCALE GENOMIC DNA]</scope>
    <source>
        <strain evidence="4">CCUG 50754</strain>
    </source>
</reference>
<feature type="transmembrane region" description="Helical" evidence="2">
    <location>
        <begin position="1170"/>
        <end position="1190"/>
    </location>
</feature>
<feature type="transmembrane region" description="Helical" evidence="2">
    <location>
        <begin position="165"/>
        <end position="183"/>
    </location>
</feature>
<feature type="transmembrane region" description="Helical" evidence="2">
    <location>
        <begin position="1144"/>
        <end position="1164"/>
    </location>
</feature>
<feature type="transmembrane region" description="Helical" evidence="2">
    <location>
        <begin position="902"/>
        <end position="922"/>
    </location>
</feature>
<feature type="transmembrane region" description="Helical" evidence="2">
    <location>
        <begin position="998"/>
        <end position="1018"/>
    </location>
</feature>
<evidence type="ECO:0000256" key="1">
    <source>
        <dbReference type="SAM" id="MobiDB-lite"/>
    </source>
</evidence>
<dbReference type="EMBL" id="JBHTIM010000001">
    <property type="protein sequence ID" value="MFD0779735.1"/>
    <property type="molecule type" value="Genomic_DNA"/>
</dbReference>
<feature type="transmembrane region" description="Helical" evidence="2">
    <location>
        <begin position="566"/>
        <end position="585"/>
    </location>
</feature>
<feature type="transmembrane region" description="Helical" evidence="2">
    <location>
        <begin position="820"/>
        <end position="838"/>
    </location>
</feature>
<feature type="transmembrane region" description="Helical" evidence="2">
    <location>
        <begin position="1030"/>
        <end position="1048"/>
    </location>
</feature>
<dbReference type="Proteomes" id="UP001597042">
    <property type="component" value="Unassembled WGS sequence"/>
</dbReference>
<feature type="transmembrane region" description="Helical" evidence="2">
    <location>
        <begin position="463"/>
        <end position="481"/>
    </location>
</feature>
<feature type="transmembrane region" description="Helical" evidence="2">
    <location>
        <begin position="422"/>
        <end position="442"/>
    </location>
</feature>
<dbReference type="InterPro" id="IPR058062">
    <property type="entry name" value="SCO7613_C"/>
</dbReference>
<feature type="transmembrane region" description="Helical" evidence="2">
    <location>
        <begin position="273"/>
        <end position="296"/>
    </location>
</feature>
<keyword evidence="4" id="KW-1185">Reference proteome</keyword>
<feature type="transmembrane region" description="Helical" evidence="2">
    <location>
        <begin position="591"/>
        <end position="612"/>
    </location>
</feature>
<feature type="transmembrane region" description="Helical" evidence="2">
    <location>
        <begin position="1094"/>
        <end position="1113"/>
    </location>
</feature>
<feature type="transmembrane region" description="Helical" evidence="2">
    <location>
        <begin position="845"/>
        <end position="864"/>
    </location>
</feature>
<dbReference type="RefSeq" id="WP_378753615.1">
    <property type="nucleotide sequence ID" value="NZ_JBHSSV010000018.1"/>
</dbReference>
<feature type="transmembrane region" description="Helical" evidence="2">
    <location>
        <begin position="740"/>
        <end position="759"/>
    </location>
</feature>
<feature type="transmembrane region" description="Helical" evidence="2">
    <location>
        <begin position="934"/>
        <end position="954"/>
    </location>
</feature>
<feature type="transmembrane region" description="Helical" evidence="2">
    <location>
        <begin position="542"/>
        <end position="559"/>
    </location>
</feature>
<feature type="transmembrane region" description="Helical" evidence="2">
    <location>
        <begin position="218"/>
        <end position="237"/>
    </location>
</feature>
<protein>
    <submittedName>
        <fullName evidence="3">SCO7613 C-terminal domain-containing membrane protein</fullName>
    </submittedName>
</protein>
<name>A0ABW2ZMK8_9MICO</name>
<feature type="transmembrane region" description="Helical" evidence="2">
    <location>
        <begin position="487"/>
        <end position="504"/>
    </location>
</feature>
<evidence type="ECO:0000313" key="3">
    <source>
        <dbReference type="EMBL" id="MFD0779735.1"/>
    </source>
</evidence>
<keyword evidence="2" id="KW-1133">Transmembrane helix</keyword>
<feature type="transmembrane region" description="Helical" evidence="2">
    <location>
        <begin position="619"/>
        <end position="639"/>
    </location>
</feature>
<feature type="region of interest" description="Disordered" evidence="1">
    <location>
        <begin position="75"/>
        <end position="99"/>
    </location>
</feature>
<feature type="transmembrane region" description="Helical" evidence="2">
    <location>
        <begin position="354"/>
        <end position="376"/>
    </location>
</feature>
<keyword evidence="2" id="KW-0472">Membrane</keyword>
<feature type="transmembrane region" description="Helical" evidence="2">
    <location>
        <begin position="645"/>
        <end position="662"/>
    </location>
</feature>
<feature type="transmembrane region" description="Helical" evidence="2">
    <location>
        <begin position="703"/>
        <end position="720"/>
    </location>
</feature>
<evidence type="ECO:0000256" key="2">
    <source>
        <dbReference type="SAM" id="Phobius"/>
    </source>
</evidence>
<feature type="transmembrane region" description="Helical" evidence="2">
    <location>
        <begin position="189"/>
        <end position="211"/>
    </location>
</feature>
<feature type="transmembrane region" description="Helical" evidence="2">
    <location>
        <begin position="243"/>
        <end position="261"/>
    </location>
</feature>
<feature type="transmembrane region" description="Helical" evidence="2">
    <location>
        <begin position="1119"/>
        <end position="1137"/>
    </location>
</feature>
<dbReference type="NCBIfam" id="NF047321">
    <property type="entry name" value="SCO7613_CTERM"/>
    <property type="match status" value="1"/>
</dbReference>
<comment type="caution">
    <text evidence="3">The sequence shown here is derived from an EMBL/GenBank/DDBJ whole genome shotgun (WGS) entry which is preliminary data.</text>
</comment>
<accession>A0ABW2ZMK8</accession>
<feature type="transmembrane region" description="Helical" evidence="2">
    <location>
        <begin position="674"/>
        <end position="697"/>
    </location>
</feature>
<feature type="transmembrane region" description="Helical" evidence="2">
    <location>
        <begin position="132"/>
        <end position="153"/>
    </location>
</feature>
<gene>
    <name evidence="3" type="ORF">ACFQZV_00295</name>
</gene>
<feature type="transmembrane region" description="Helical" evidence="2">
    <location>
        <begin position="329"/>
        <end position="348"/>
    </location>
</feature>
<organism evidence="3 4">
    <name type="scientific">Microbacterium koreense</name>
    <dbReference type="NCBI Taxonomy" id="323761"/>
    <lineage>
        <taxon>Bacteria</taxon>
        <taxon>Bacillati</taxon>
        <taxon>Actinomycetota</taxon>
        <taxon>Actinomycetes</taxon>
        <taxon>Micrococcales</taxon>
        <taxon>Microbacteriaceae</taxon>
        <taxon>Microbacterium</taxon>
    </lineage>
</organism>
<feature type="transmembrane region" description="Helical" evidence="2">
    <location>
        <begin position="383"/>
        <end position="410"/>
    </location>
</feature>
<evidence type="ECO:0000313" key="4">
    <source>
        <dbReference type="Proteomes" id="UP001597042"/>
    </source>
</evidence>
<keyword evidence="2" id="KW-0812">Transmembrane</keyword>
<feature type="transmembrane region" description="Helical" evidence="2">
    <location>
        <begin position="975"/>
        <end position="992"/>
    </location>
</feature>